<gene>
    <name evidence="3" type="ORF">HYQ45_013672</name>
</gene>
<evidence type="ECO:0000313" key="4">
    <source>
        <dbReference type="Proteomes" id="UP000689129"/>
    </source>
</evidence>
<name>A0A8I2ZA69_VERLO</name>
<protein>
    <submittedName>
        <fullName evidence="3">Uncharacterized protein</fullName>
    </submittedName>
</protein>
<dbReference type="AlphaFoldDB" id="A0A8I2ZA69"/>
<feature type="region of interest" description="Disordered" evidence="2">
    <location>
        <begin position="81"/>
        <end position="131"/>
    </location>
</feature>
<accession>A0A8I2ZA69</accession>
<keyword evidence="1" id="KW-0175">Coiled coil</keyword>
<dbReference type="EMBL" id="JAEMWZ010000331">
    <property type="protein sequence ID" value="KAG7124392.1"/>
    <property type="molecule type" value="Genomic_DNA"/>
</dbReference>
<sequence>MGQRQTKQILALGQTITHHQHANPAPSHAPISFVAASGLKPRPAIPPPTPPPVAQPSQHGPAPTTPTEVEDLTQALAALTIQPTTPQKRKHAPPDPVCQTKKRRKLSGPVALPGSRIRGTSPHRTSIPSFPRSLLPRRTAYIPSTFLRRVTMPLARRYAVEMDLDPPQPVVVLYRWPGDERGRGAVEGQQRRQHGLGDCCERELLLLPNPWVDEGEEILGGGGESGACQDETTELERAELERAELEREIVEMMRQFVQGAQE</sequence>
<organism evidence="3 4">
    <name type="scientific">Verticillium longisporum</name>
    <name type="common">Verticillium dahliae var. longisporum</name>
    <dbReference type="NCBI Taxonomy" id="100787"/>
    <lineage>
        <taxon>Eukaryota</taxon>
        <taxon>Fungi</taxon>
        <taxon>Dikarya</taxon>
        <taxon>Ascomycota</taxon>
        <taxon>Pezizomycotina</taxon>
        <taxon>Sordariomycetes</taxon>
        <taxon>Hypocreomycetidae</taxon>
        <taxon>Glomerellales</taxon>
        <taxon>Plectosphaerellaceae</taxon>
        <taxon>Verticillium</taxon>
    </lineage>
</organism>
<comment type="caution">
    <text evidence="3">The sequence shown here is derived from an EMBL/GenBank/DDBJ whole genome shotgun (WGS) entry which is preliminary data.</text>
</comment>
<evidence type="ECO:0000313" key="3">
    <source>
        <dbReference type="EMBL" id="KAG7124392.1"/>
    </source>
</evidence>
<reference evidence="3" key="1">
    <citation type="journal article" date="2021" name="Mol. Plant Pathol.">
        <title>A 20-kb lineage-specific genomic region tames virulence in pathogenic amphidiploid Verticillium longisporum.</title>
        <authorList>
            <person name="Harting R."/>
            <person name="Starke J."/>
            <person name="Kusch H."/>
            <person name="Poggeler S."/>
            <person name="Maurus I."/>
            <person name="Schluter R."/>
            <person name="Landesfeind M."/>
            <person name="Bulla I."/>
            <person name="Nowrousian M."/>
            <person name="de Jonge R."/>
            <person name="Stahlhut G."/>
            <person name="Hoff K.J."/>
            <person name="Asshauer K.P."/>
            <person name="Thurmer A."/>
            <person name="Stanke M."/>
            <person name="Daniel R."/>
            <person name="Morgenstern B."/>
            <person name="Thomma B.P.H.J."/>
            <person name="Kronstad J.W."/>
            <person name="Braus-Stromeyer S.A."/>
            <person name="Braus G.H."/>
        </authorList>
    </citation>
    <scope>NUCLEOTIDE SEQUENCE</scope>
    <source>
        <strain evidence="3">Vl32</strain>
    </source>
</reference>
<dbReference type="OrthoDB" id="10412525at2759"/>
<evidence type="ECO:0000256" key="2">
    <source>
        <dbReference type="SAM" id="MobiDB-lite"/>
    </source>
</evidence>
<feature type="coiled-coil region" evidence="1">
    <location>
        <begin position="228"/>
        <end position="255"/>
    </location>
</feature>
<proteinExistence type="predicted"/>
<evidence type="ECO:0000256" key="1">
    <source>
        <dbReference type="SAM" id="Coils"/>
    </source>
</evidence>
<dbReference type="Proteomes" id="UP000689129">
    <property type="component" value="Unassembled WGS sequence"/>
</dbReference>
<feature type="compositionally biased region" description="Pro residues" evidence="2">
    <location>
        <begin position="43"/>
        <end position="54"/>
    </location>
</feature>
<feature type="region of interest" description="Disordered" evidence="2">
    <location>
        <begin position="38"/>
        <end position="68"/>
    </location>
</feature>